<dbReference type="OrthoDB" id="4714148at2"/>
<sequence>MDGVSTSADLPTVEWFTRLAEISKVDLAEFRKLGEVDCRFAVNIFDGGPGGSALIVQLTFDGFDVSEIKEISDTELESMDFVVETDRDSWLEMVDNIRAGDGRPDLDHTLNALSMASTPIRVWSSDPLGKDMFFRYNQSLQHFINKSARL</sequence>
<proteinExistence type="predicted"/>
<dbReference type="RefSeq" id="WP_090609759.1">
    <property type="nucleotide sequence ID" value="NZ_CTEE01000002.1"/>
</dbReference>
<evidence type="ECO:0000313" key="1">
    <source>
        <dbReference type="EMBL" id="CQD23932.1"/>
    </source>
</evidence>
<dbReference type="AlphaFoldDB" id="A0A0E4H2I7"/>
<reference evidence="1 2" key="1">
    <citation type="submission" date="2015-03" db="EMBL/GenBank/DDBJ databases">
        <authorList>
            <person name="Urmite Genomes"/>
        </authorList>
    </citation>
    <scope>NUCLEOTIDE SEQUENCE [LARGE SCALE GENOMIC DNA]</scope>
    <source>
        <strain evidence="1 2">CSUR P1491</strain>
    </source>
</reference>
<dbReference type="STRING" id="141349.BN1232_05944"/>
<evidence type="ECO:0000313" key="2">
    <source>
        <dbReference type="Proteomes" id="UP000199251"/>
    </source>
</evidence>
<dbReference type="Proteomes" id="UP000199251">
    <property type="component" value="Unassembled WGS sequence"/>
</dbReference>
<dbReference type="EMBL" id="CTEE01000002">
    <property type="protein sequence ID" value="CQD23932.1"/>
    <property type="molecule type" value="Genomic_DNA"/>
</dbReference>
<protein>
    <submittedName>
        <fullName evidence="1">Uncharacterized protein</fullName>
    </submittedName>
</protein>
<accession>A0A0E4H2I7</accession>
<name>A0A0E4H2I7_MYCLN</name>
<organism evidence="1 2">
    <name type="scientific">Mycobacterium lentiflavum</name>
    <dbReference type="NCBI Taxonomy" id="141349"/>
    <lineage>
        <taxon>Bacteria</taxon>
        <taxon>Bacillati</taxon>
        <taxon>Actinomycetota</taxon>
        <taxon>Actinomycetes</taxon>
        <taxon>Mycobacteriales</taxon>
        <taxon>Mycobacteriaceae</taxon>
        <taxon>Mycobacterium</taxon>
        <taxon>Mycobacterium simiae complex</taxon>
    </lineage>
</organism>
<gene>
    <name evidence="1" type="ORF">BN1232_05944</name>
</gene>